<dbReference type="EMBL" id="MKIN01000020">
    <property type="protein sequence ID" value="OLP50876.1"/>
    <property type="molecule type" value="Genomic_DNA"/>
</dbReference>
<gene>
    <name evidence="3" type="ORF">BJF91_06455</name>
    <name evidence="2" type="ORF">GGQ71_003888</name>
</gene>
<feature type="transmembrane region" description="Helical" evidence="1">
    <location>
        <begin position="93"/>
        <end position="111"/>
    </location>
</feature>
<reference evidence="3 4" key="1">
    <citation type="submission" date="2016-09" db="EMBL/GenBank/DDBJ databases">
        <title>Rhizobium oryziradicis sp. nov., isolated from the root of rice.</title>
        <authorList>
            <person name="Zhao J."/>
            <person name="Zhang X."/>
        </authorList>
    </citation>
    <scope>NUCLEOTIDE SEQUENCE [LARGE SCALE GENOMIC DNA]</scope>
    <source>
        <strain evidence="3 4">14971</strain>
    </source>
</reference>
<dbReference type="EMBL" id="JACIED010000005">
    <property type="protein sequence ID" value="MBB4009600.1"/>
    <property type="molecule type" value="Genomic_DNA"/>
</dbReference>
<name>A0A1Q9A8G2_9HYPH</name>
<proteinExistence type="predicted"/>
<dbReference type="AlphaFoldDB" id="A0A1Q9A8G2"/>
<evidence type="ECO:0000313" key="4">
    <source>
        <dbReference type="Proteomes" id="UP000185598"/>
    </source>
</evidence>
<accession>A0A1Q9A8G2</accession>
<feature type="transmembrane region" description="Helical" evidence="1">
    <location>
        <begin position="29"/>
        <end position="47"/>
    </location>
</feature>
<sequence length="118" mass="13242">MRRKELVSASIVFLVVALSSRNDSGSLFAIKLLGFLAILLAVFWVERRWPWAKWVKGETFSIGYTAALGLLIALEATLLTYHAGRSFIESLEGFALTLLLFLIFSLGLALLRNRRIIK</sequence>
<dbReference type="Proteomes" id="UP000544107">
    <property type="component" value="Unassembled WGS sequence"/>
</dbReference>
<keyword evidence="1" id="KW-0472">Membrane</keyword>
<keyword evidence="4" id="KW-1185">Reference proteome</keyword>
<evidence type="ECO:0000256" key="1">
    <source>
        <dbReference type="SAM" id="Phobius"/>
    </source>
</evidence>
<dbReference type="RefSeq" id="WP_075613580.1">
    <property type="nucleotide sequence ID" value="NZ_JACIED010000005.1"/>
</dbReference>
<evidence type="ECO:0000313" key="2">
    <source>
        <dbReference type="EMBL" id="MBB4009600.1"/>
    </source>
</evidence>
<evidence type="ECO:0000313" key="3">
    <source>
        <dbReference type="EMBL" id="OLP50876.1"/>
    </source>
</evidence>
<feature type="transmembrane region" description="Helical" evidence="1">
    <location>
        <begin position="59"/>
        <end position="81"/>
    </location>
</feature>
<dbReference type="Proteomes" id="UP000185598">
    <property type="component" value="Unassembled WGS sequence"/>
</dbReference>
<comment type="caution">
    <text evidence="3">The sequence shown here is derived from an EMBL/GenBank/DDBJ whole genome shotgun (WGS) entry which is preliminary data.</text>
</comment>
<dbReference type="STRING" id="887144.BJF91_06455"/>
<evidence type="ECO:0000313" key="5">
    <source>
        <dbReference type="Proteomes" id="UP000544107"/>
    </source>
</evidence>
<organism evidence="3 4">
    <name type="scientific">Allorhizobium taibaishanense</name>
    <dbReference type="NCBI Taxonomy" id="887144"/>
    <lineage>
        <taxon>Bacteria</taxon>
        <taxon>Pseudomonadati</taxon>
        <taxon>Pseudomonadota</taxon>
        <taxon>Alphaproteobacteria</taxon>
        <taxon>Hyphomicrobiales</taxon>
        <taxon>Rhizobiaceae</taxon>
        <taxon>Rhizobium/Agrobacterium group</taxon>
        <taxon>Allorhizobium</taxon>
    </lineage>
</organism>
<reference evidence="2 5" key="2">
    <citation type="submission" date="2020-08" db="EMBL/GenBank/DDBJ databases">
        <title>Genomic Encyclopedia of Type Strains, Phase IV (KMG-IV): sequencing the most valuable type-strain genomes for metagenomic binning, comparative biology and taxonomic classification.</title>
        <authorList>
            <person name="Goeker M."/>
        </authorList>
    </citation>
    <scope>NUCLEOTIDE SEQUENCE [LARGE SCALE GENOMIC DNA]</scope>
    <source>
        <strain evidence="2 5">DSM 100021</strain>
    </source>
</reference>
<keyword evidence="1" id="KW-0812">Transmembrane</keyword>
<keyword evidence="1" id="KW-1133">Transmembrane helix</keyword>
<protein>
    <submittedName>
        <fullName evidence="3">Uncharacterized protein</fullName>
    </submittedName>
</protein>